<feature type="domain" description="FAD-dependent urate hydroxylase HpyO/Asp monooxygenase CreE-like FAD/NAD(P)-binding" evidence="1">
    <location>
        <begin position="14"/>
        <end position="165"/>
    </location>
</feature>
<proteinExistence type="predicted"/>
<gene>
    <name evidence="2" type="ORF">GCM10022214_61550</name>
</gene>
<dbReference type="Gene3D" id="3.50.50.60">
    <property type="entry name" value="FAD/NAD(P)-binding domain"/>
    <property type="match status" value="1"/>
</dbReference>
<protein>
    <recommendedName>
        <fullName evidence="1">FAD-dependent urate hydroxylase HpyO/Asp monooxygenase CreE-like FAD/NAD(P)-binding domain-containing protein</fullName>
    </recommendedName>
</protein>
<dbReference type="PANTHER" id="PTHR40254:SF1">
    <property type="entry name" value="BLR0577 PROTEIN"/>
    <property type="match status" value="1"/>
</dbReference>
<comment type="caution">
    <text evidence="2">The sequence shown here is derived from an EMBL/GenBank/DDBJ whole genome shotgun (WGS) entry which is preliminary data.</text>
</comment>
<reference evidence="3" key="1">
    <citation type="journal article" date="2019" name="Int. J. Syst. Evol. Microbiol.">
        <title>The Global Catalogue of Microorganisms (GCM) 10K type strain sequencing project: providing services to taxonomists for standard genome sequencing and annotation.</title>
        <authorList>
            <consortium name="The Broad Institute Genomics Platform"/>
            <consortium name="The Broad Institute Genome Sequencing Center for Infectious Disease"/>
            <person name="Wu L."/>
            <person name="Ma J."/>
        </authorList>
    </citation>
    <scope>NUCLEOTIDE SEQUENCE [LARGE SCALE GENOMIC DNA]</scope>
    <source>
        <strain evidence="3">JCM 16702</strain>
    </source>
</reference>
<evidence type="ECO:0000313" key="3">
    <source>
        <dbReference type="Proteomes" id="UP001500683"/>
    </source>
</evidence>
<dbReference type="InterPro" id="IPR052189">
    <property type="entry name" value="L-asp_N-monooxygenase_NS-form"/>
</dbReference>
<evidence type="ECO:0000259" key="1">
    <source>
        <dbReference type="Pfam" id="PF13454"/>
    </source>
</evidence>
<dbReference type="EMBL" id="BAAAZG010000047">
    <property type="protein sequence ID" value="GAA4091892.1"/>
    <property type="molecule type" value="Genomic_DNA"/>
</dbReference>
<keyword evidence="3" id="KW-1185">Reference proteome</keyword>
<name>A0ABP7WMF6_9ACTN</name>
<dbReference type="InterPro" id="IPR038732">
    <property type="entry name" value="HpyO/CreE_NAD-binding"/>
</dbReference>
<organism evidence="2 3">
    <name type="scientific">Actinomadura miaoliensis</name>
    <dbReference type="NCBI Taxonomy" id="430685"/>
    <lineage>
        <taxon>Bacteria</taxon>
        <taxon>Bacillati</taxon>
        <taxon>Actinomycetota</taxon>
        <taxon>Actinomycetes</taxon>
        <taxon>Streptosporangiales</taxon>
        <taxon>Thermomonosporaceae</taxon>
        <taxon>Actinomadura</taxon>
    </lineage>
</organism>
<accession>A0ABP7WMF6</accession>
<sequence length="489" mass="50996">MPPYGAEAWGMDIAIIGGGAAAVGVLDALASAAPARGSIRVFGPSPHLWRGRPYGPDLDSVLVNAPPAIMSIRHADPGHYGAWLGGRGDAYLDERLGQPLVPRAVYGEYLEQTAEKALAVLRERGRWTEVVAARVVGAARSGGRLVLRTEDGGEHVADRVVLCVGGGRPHDHYGLAGAPGFAGDPYPLAGTLENVAPETDVAVIGSGLTAVDVVVSLAARGHTGRISMVSRTGMLPHVWQRPGAHRPRHVTTERVRALLDDHGAVTLDGLAGLLRAELADAGEDFDALLADLRAAPREDPVGRLRRQIAAIDAPEIGRRVLQETSHTVGPYAWRLLADDDKDRLRALFRVATSVASPMVPVNAARLLELFDSGRLDVVRGVERIERVHGGFRIDARGPDTRRTSWIAGRVVNAVNPPPHAIGQDAAALVAALVAEGLVAPCPSGGVLAADARVRIVGDLAGDGPFVTSGIPGVAAQGAAAARAVLAAAP</sequence>
<evidence type="ECO:0000313" key="2">
    <source>
        <dbReference type="EMBL" id="GAA4091892.1"/>
    </source>
</evidence>
<dbReference type="Pfam" id="PF13454">
    <property type="entry name" value="NAD_binding_9"/>
    <property type="match status" value="1"/>
</dbReference>
<dbReference type="PANTHER" id="PTHR40254">
    <property type="entry name" value="BLR0577 PROTEIN"/>
    <property type="match status" value="1"/>
</dbReference>
<dbReference type="Proteomes" id="UP001500683">
    <property type="component" value="Unassembled WGS sequence"/>
</dbReference>
<dbReference type="SUPFAM" id="SSF51905">
    <property type="entry name" value="FAD/NAD(P)-binding domain"/>
    <property type="match status" value="2"/>
</dbReference>
<dbReference type="InterPro" id="IPR036188">
    <property type="entry name" value="FAD/NAD-bd_sf"/>
</dbReference>